<keyword evidence="2 3" id="KW-0040">ANK repeat</keyword>
<dbReference type="PROSITE" id="PS50297">
    <property type="entry name" value="ANK_REP_REGION"/>
    <property type="match status" value="2"/>
</dbReference>
<dbReference type="PROSITE" id="PS50088">
    <property type="entry name" value="ANK_REPEAT"/>
    <property type="match status" value="2"/>
</dbReference>
<evidence type="ECO:0000256" key="2">
    <source>
        <dbReference type="ARBA" id="ARBA00023043"/>
    </source>
</evidence>
<name>A0AAE0H0M1_9CHLO</name>
<feature type="repeat" description="ANK" evidence="3">
    <location>
        <begin position="140"/>
        <end position="172"/>
    </location>
</feature>
<dbReference type="Pfam" id="PF12796">
    <property type="entry name" value="Ank_2"/>
    <property type="match status" value="1"/>
</dbReference>
<dbReference type="Proteomes" id="UP001190700">
    <property type="component" value="Unassembled WGS sequence"/>
</dbReference>
<dbReference type="EMBL" id="LGRX02000768">
    <property type="protein sequence ID" value="KAK3287684.1"/>
    <property type="molecule type" value="Genomic_DNA"/>
</dbReference>
<dbReference type="Pfam" id="PF00023">
    <property type="entry name" value="Ank"/>
    <property type="match status" value="1"/>
</dbReference>
<organism evidence="4 5">
    <name type="scientific">Cymbomonas tetramitiformis</name>
    <dbReference type="NCBI Taxonomy" id="36881"/>
    <lineage>
        <taxon>Eukaryota</taxon>
        <taxon>Viridiplantae</taxon>
        <taxon>Chlorophyta</taxon>
        <taxon>Pyramimonadophyceae</taxon>
        <taxon>Pyramimonadales</taxon>
        <taxon>Pyramimonadaceae</taxon>
        <taxon>Cymbomonas</taxon>
    </lineage>
</organism>
<dbReference type="PANTHER" id="PTHR24171">
    <property type="entry name" value="ANKYRIN REPEAT DOMAIN-CONTAINING PROTEIN 39-RELATED"/>
    <property type="match status" value="1"/>
</dbReference>
<dbReference type="Gene3D" id="1.25.40.20">
    <property type="entry name" value="Ankyrin repeat-containing domain"/>
    <property type="match status" value="1"/>
</dbReference>
<evidence type="ECO:0000256" key="1">
    <source>
        <dbReference type="ARBA" id="ARBA00022737"/>
    </source>
</evidence>
<dbReference type="SMART" id="SM00248">
    <property type="entry name" value="ANK"/>
    <property type="match status" value="5"/>
</dbReference>
<dbReference type="GO" id="GO:0085020">
    <property type="term" value="P:protein K6-linked ubiquitination"/>
    <property type="evidence" value="ECO:0007669"/>
    <property type="project" value="TreeGrafter"/>
</dbReference>
<reference evidence="4 5" key="1">
    <citation type="journal article" date="2015" name="Genome Biol. Evol.">
        <title>Comparative Genomics of a Bacterivorous Green Alga Reveals Evolutionary Causalities and Consequences of Phago-Mixotrophic Mode of Nutrition.</title>
        <authorList>
            <person name="Burns J.A."/>
            <person name="Paasch A."/>
            <person name="Narechania A."/>
            <person name="Kim E."/>
        </authorList>
    </citation>
    <scope>NUCLEOTIDE SEQUENCE [LARGE SCALE GENOMIC DNA]</scope>
    <source>
        <strain evidence="4 5">PLY_AMNH</strain>
    </source>
</reference>
<gene>
    <name evidence="4" type="ORF">CYMTET_4819</name>
</gene>
<accession>A0AAE0H0M1</accession>
<dbReference type="SUPFAM" id="SSF48403">
    <property type="entry name" value="Ankyrin repeat"/>
    <property type="match status" value="1"/>
</dbReference>
<dbReference type="GO" id="GO:0004842">
    <property type="term" value="F:ubiquitin-protein transferase activity"/>
    <property type="evidence" value="ECO:0007669"/>
    <property type="project" value="TreeGrafter"/>
</dbReference>
<dbReference type="InterPro" id="IPR036770">
    <property type="entry name" value="Ankyrin_rpt-contain_sf"/>
</dbReference>
<keyword evidence="1" id="KW-0677">Repeat</keyword>
<evidence type="ECO:0000313" key="4">
    <source>
        <dbReference type="EMBL" id="KAK3287684.1"/>
    </source>
</evidence>
<dbReference type="AlphaFoldDB" id="A0AAE0H0M1"/>
<sequence length="278" mass="29819">MNPSELSLSGRGLPRYVPTPRTSSRRFICGAVAAVVLCALISYLSYAVNGVPPDSVQATMLKAVGIKAPRVVSRRELAGGTSAPTISAAPTITASPSGIVTSVPTQIPASTLTEAAKIGSVSAAQTFLNAGTDVNSQDEDGTTPLVAAAWHGHLEMVKFLISRGADVEWADKSGFTPLHVAAKQGYEKVLEKLLSKDPDVNIKNHKRESPLHIAAHFQQLETAEVLLKQRYIKVNAHNEHGRTPLDMCKDTIKGESLKKLLRKYGGKTAEEEETEDEN</sequence>
<protein>
    <submittedName>
        <fullName evidence="4">Uncharacterized protein</fullName>
    </submittedName>
</protein>
<proteinExistence type="predicted"/>
<keyword evidence="5" id="KW-1185">Reference proteome</keyword>
<evidence type="ECO:0000313" key="5">
    <source>
        <dbReference type="Proteomes" id="UP001190700"/>
    </source>
</evidence>
<dbReference type="InterPro" id="IPR002110">
    <property type="entry name" value="Ankyrin_rpt"/>
</dbReference>
<dbReference type="PANTHER" id="PTHR24171:SF9">
    <property type="entry name" value="ANKYRIN REPEAT DOMAIN-CONTAINING PROTEIN 39"/>
    <property type="match status" value="1"/>
</dbReference>
<feature type="repeat" description="ANK" evidence="3">
    <location>
        <begin position="173"/>
        <end position="205"/>
    </location>
</feature>
<comment type="caution">
    <text evidence="4">The sequence shown here is derived from an EMBL/GenBank/DDBJ whole genome shotgun (WGS) entry which is preliminary data.</text>
</comment>
<evidence type="ECO:0000256" key="3">
    <source>
        <dbReference type="PROSITE-ProRule" id="PRU00023"/>
    </source>
</evidence>